<evidence type="ECO:0000313" key="2">
    <source>
        <dbReference type="Proteomes" id="UP000821845"/>
    </source>
</evidence>
<organism evidence="1 2">
    <name type="scientific">Hyalomma asiaticum</name>
    <name type="common">Tick</name>
    <dbReference type="NCBI Taxonomy" id="266040"/>
    <lineage>
        <taxon>Eukaryota</taxon>
        <taxon>Metazoa</taxon>
        <taxon>Ecdysozoa</taxon>
        <taxon>Arthropoda</taxon>
        <taxon>Chelicerata</taxon>
        <taxon>Arachnida</taxon>
        <taxon>Acari</taxon>
        <taxon>Parasitiformes</taxon>
        <taxon>Ixodida</taxon>
        <taxon>Ixodoidea</taxon>
        <taxon>Ixodidae</taxon>
        <taxon>Hyalomminae</taxon>
        <taxon>Hyalomma</taxon>
    </lineage>
</organism>
<proteinExistence type="predicted"/>
<dbReference type="EMBL" id="CM023484">
    <property type="protein sequence ID" value="KAH6933229.1"/>
    <property type="molecule type" value="Genomic_DNA"/>
</dbReference>
<evidence type="ECO:0000313" key="1">
    <source>
        <dbReference type="EMBL" id="KAH6933229.1"/>
    </source>
</evidence>
<gene>
    <name evidence="1" type="ORF">HPB50_013738</name>
</gene>
<dbReference type="Proteomes" id="UP000821845">
    <property type="component" value="Chromosome 4"/>
</dbReference>
<protein>
    <submittedName>
        <fullName evidence="1">Uncharacterized protein</fullName>
    </submittedName>
</protein>
<keyword evidence="2" id="KW-1185">Reference proteome</keyword>
<name>A0ACB7SHG1_HYAAI</name>
<sequence length="193" mass="22062">MEREELVRALLKLESLGIKVRSVTTDRHPGVKSYFRKERPDVHHYFDAWHVAKGLRKKLMAAGKSRNCAAIQLWIHSIVKHLYFVAAAGEGDGNLIVSMWRSLLNHIWNRHTNYDTPFLECLHEPLLDKAWMTRGYVQELLEDVVGRASTSSHKKSSTENPPEPRKFLTDDYEAPPMEDLIATHTSKFSGGSP</sequence>
<reference evidence="1" key="1">
    <citation type="submission" date="2020-05" db="EMBL/GenBank/DDBJ databases">
        <title>Large-scale comparative analyses of tick genomes elucidate their genetic diversity and vector capacities.</title>
        <authorList>
            <person name="Jia N."/>
            <person name="Wang J."/>
            <person name="Shi W."/>
            <person name="Du L."/>
            <person name="Sun Y."/>
            <person name="Zhan W."/>
            <person name="Jiang J."/>
            <person name="Wang Q."/>
            <person name="Zhang B."/>
            <person name="Ji P."/>
            <person name="Sakyi L.B."/>
            <person name="Cui X."/>
            <person name="Yuan T."/>
            <person name="Jiang B."/>
            <person name="Yang W."/>
            <person name="Lam T.T.-Y."/>
            <person name="Chang Q."/>
            <person name="Ding S."/>
            <person name="Wang X."/>
            <person name="Zhu J."/>
            <person name="Ruan X."/>
            <person name="Zhao L."/>
            <person name="Wei J."/>
            <person name="Que T."/>
            <person name="Du C."/>
            <person name="Cheng J."/>
            <person name="Dai P."/>
            <person name="Han X."/>
            <person name="Huang E."/>
            <person name="Gao Y."/>
            <person name="Liu J."/>
            <person name="Shao H."/>
            <person name="Ye R."/>
            <person name="Li L."/>
            <person name="Wei W."/>
            <person name="Wang X."/>
            <person name="Wang C."/>
            <person name="Yang T."/>
            <person name="Huo Q."/>
            <person name="Li W."/>
            <person name="Guo W."/>
            <person name="Chen H."/>
            <person name="Zhou L."/>
            <person name="Ni X."/>
            <person name="Tian J."/>
            <person name="Zhou Y."/>
            <person name="Sheng Y."/>
            <person name="Liu T."/>
            <person name="Pan Y."/>
            <person name="Xia L."/>
            <person name="Li J."/>
            <person name="Zhao F."/>
            <person name="Cao W."/>
        </authorList>
    </citation>
    <scope>NUCLEOTIDE SEQUENCE</scope>
    <source>
        <strain evidence="1">Hyas-2018</strain>
    </source>
</reference>
<comment type="caution">
    <text evidence="1">The sequence shown here is derived from an EMBL/GenBank/DDBJ whole genome shotgun (WGS) entry which is preliminary data.</text>
</comment>
<accession>A0ACB7SHG1</accession>